<dbReference type="GO" id="GO:0006974">
    <property type="term" value="P:DNA damage response"/>
    <property type="evidence" value="ECO:0007669"/>
    <property type="project" value="UniProtKB-KW"/>
</dbReference>
<dbReference type="OMA" id="YPFTEHV"/>
<keyword evidence="4" id="KW-0805">Transcription regulation</keyword>
<dbReference type="GO" id="GO:0030234">
    <property type="term" value="F:enzyme regulator activity"/>
    <property type="evidence" value="ECO:0007669"/>
    <property type="project" value="EnsemblFungi"/>
</dbReference>
<reference evidence="11 12" key="1">
    <citation type="journal article" date="2015" name="Genome Biol. Evol.">
        <title>Phylogenomic analyses indicate that early fungi evolved digesting cell walls of algal ancestors of land plants.</title>
        <authorList>
            <person name="Chang Y."/>
            <person name="Wang S."/>
            <person name="Sekimoto S."/>
            <person name="Aerts A.L."/>
            <person name="Choi C."/>
            <person name="Clum A."/>
            <person name="LaButti K.M."/>
            <person name="Lindquist E.A."/>
            <person name="Yee Ngan C."/>
            <person name="Ohm R.A."/>
            <person name="Salamov A.A."/>
            <person name="Grigoriev I.V."/>
            <person name="Spatafora J.W."/>
            <person name="Berbee M.L."/>
        </authorList>
    </citation>
    <scope>NUCLEOTIDE SEQUENCE [LARGE SCALE GENOMIC DNA]</scope>
    <source>
        <strain evidence="11 12">JEL478</strain>
    </source>
</reference>
<evidence type="ECO:0000256" key="10">
    <source>
        <dbReference type="SAM" id="MobiDB-lite"/>
    </source>
</evidence>
<dbReference type="InterPro" id="IPR004000">
    <property type="entry name" value="Actin"/>
</dbReference>
<dbReference type="PANTHER" id="PTHR11937">
    <property type="entry name" value="ACTIN"/>
    <property type="match status" value="1"/>
</dbReference>
<dbReference type="CDD" id="cd10211">
    <property type="entry name" value="ASKHA_NBD_Arp5"/>
    <property type="match status" value="1"/>
</dbReference>
<dbReference type="FunFam" id="3.30.420.40:FF:000048">
    <property type="entry name" value="ARP5 actin-related protein 5 homolog"/>
    <property type="match status" value="1"/>
</dbReference>
<dbReference type="EMBL" id="KQ965786">
    <property type="protein sequence ID" value="KXS12636.1"/>
    <property type="molecule type" value="Genomic_DNA"/>
</dbReference>
<evidence type="ECO:0000256" key="2">
    <source>
        <dbReference type="ARBA" id="ARBA00006752"/>
    </source>
</evidence>
<keyword evidence="6" id="KW-0804">Transcription</keyword>
<organism evidence="11 12">
    <name type="scientific">Gonapodya prolifera (strain JEL478)</name>
    <name type="common">Monoblepharis prolifera</name>
    <dbReference type="NCBI Taxonomy" id="1344416"/>
    <lineage>
        <taxon>Eukaryota</taxon>
        <taxon>Fungi</taxon>
        <taxon>Fungi incertae sedis</taxon>
        <taxon>Chytridiomycota</taxon>
        <taxon>Chytridiomycota incertae sedis</taxon>
        <taxon>Monoblepharidomycetes</taxon>
        <taxon>Monoblepharidales</taxon>
        <taxon>Gonapodyaceae</taxon>
        <taxon>Gonapodya</taxon>
    </lineage>
</organism>
<feature type="region of interest" description="Disordered" evidence="10">
    <location>
        <begin position="474"/>
        <end position="523"/>
    </location>
</feature>
<comment type="subcellular location">
    <subcellularLocation>
        <location evidence="1">Nucleus</location>
    </subcellularLocation>
</comment>
<dbReference type="Pfam" id="PF00022">
    <property type="entry name" value="Actin"/>
    <property type="match status" value="2"/>
</dbReference>
<evidence type="ECO:0000256" key="6">
    <source>
        <dbReference type="ARBA" id="ARBA00023163"/>
    </source>
</evidence>
<sequence length="737" mass="83514">MGNPMELSRGPLLVDPEECLPYHLVTPPAAARRSSAEAIVIENGSWECRAGWSSEVTPRLQFENQVSKFRDRKAGKHSIFVGRDLYSDKNAMSVARSAFDSDVVTTPDVLEHVLDYVFFNLGIRGAIQHPIVFTEPWCNPRQSRKLTSELLFECYEAPSAAYGVDSLFSFYQNGGSFLHGGLVLSTGNHSTNVIPILAGRSVAAQSKRVPIGGSEATTLLQSLLELKYPSHPVKFTSHVAEHLLRSTCTVAPDYRAALRSFDDSSKLQAQDVCVQFPYNVVGKEELTAEALKERENRRKEQGKRLAEMAAKKREEKIQEKETHLAYLVEELQQHKATLRMEETNDDEEQQKAHGSSQEVADLEREIADVTAELQRAKNRLLGIDEPPDIPKRPPSDLINVDDSTLTEEQKREKRRQKSMVVAFDMRMKVAKEKEEQRQKMEEQAKVEEQRRLDDPEKWLANVKDKRQAVISRIKARQKKRTQLADRRSQASRNRARTVAGLARDDGGGRRRGKDDDTFGADDDDWGVYREVNRDDSGDEDEADRVELSKIDDLLAAHDPDFDANAEDELDEEAQRLRRSVAWRLIHGPEDSPPPTDNAAVAQRRHQVHLNVERWRVPEILFQPSLCGLDSAGLMEVVGDVLRNFSEPERQQMCQDVFITGSHSMYPGLRERVELELRSLRTVGSALNVRSAADPRLDAWRGAARWAQSDSFRKRLVTRQEYMENGGEYLKEIGTVLP</sequence>
<dbReference type="AlphaFoldDB" id="A0A139A737"/>
<evidence type="ECO:0000256" key="1">
    <source>
        <dbReference type="ARBA" id="ARBA00004123"/>
    </source>
</evidence>
<keyword evidence="5 9" id="KW-0175">Coiled coil</keyword>
<evidence type="ECO:0000256" key="3">
    <source>
        <dbReference type="ARBA" id="ARBA00022763"/>
    </source>
</evidence>
<feature type="region of interest" description="Disordered" evidence="10">
    <location>
        <begin position="381"/>
        <end position="417"/>
    </location>
</feature>
<protein>
    <submittedName>
        <fullName evidence="11">Actin-like ATPase domain-containing protein</fullName>
    </submittedName>
</protein>
<evidence type="ECO:0000256" key="5">
    <source>
        <dbReference type="ARBA" id="ARBA00023054"/>
    </source>
</evidence>
<feature type="region of interest" description="Disordered" evidence="10">
    <location>
        <begin position="431"/>
        <end position="451"/>
    </location>
</feature>
<evidence type="ECO:0000256" key="9">
    <source>
        <dbReference type="SAM" id="Coils"/>
    </source>
</evidence>
<keyword evidence="7" id="KW-0539">Nucleus</keyword>
<dbReference type="FunFam" id="3.30.420.40:FF:000058">
    <property type="entry name" value="Putative actin-related protein 5"/>
    <property type="match status" value="1"/>
</dbReference>
<dbReference type="SMART" id="SM00268">
    <property type="entry name" value="ACTIN"/>
    <property type="match status" value="1"/>
</dbReference>
<feature type="region of interest" description="Disordered" evidence="10">
    <location>
        <begin position="340"/>
        <end position="360"/>
    </location>
</feature>
<dbReference type="GO" id="GO:0031011">
    <property type="term" value="C:Ino80 complex"/>
    <property type="evidence" value="ECO:0007669"/>
    <property type="project" value="EnsemblFungi"/>
</dbReference>
<evidence type="ECO:0000313" key="12">
    <source>
        <dbReference type="Proteomes" id="UP000070544"/>
    </source>
</evidence>
<feature type="coiled-coil region" evidence="9">
    <location>
        <begin position="283"/>
        <end position="311"/>
    </location>
</feature>
<dbReference type="Gene3D" id="3.90.640.10">
    <property type="entry name" value="Actin, Chain A, domain 4"/>
    <property type="match status" value="2"/>
</dbReference>
<keyword evidence="12" id="KW-1185">Reference proteome</keyword>
<dbReference type="STRING" id="1344416.A0A139A737"/>
<gene>
    <name evidence="11" type="ORF">M427DRAFT_113940</name>
</gene>
<dbReference type="Proteomes" id="UP000070544">
    <property type="component" value="Unassembled WGS sequence"/>
</dbReference>
<name>A0A139A737_GONPJ</name>
<dbReference type="InterPro" id="IPR043129">
    <property type="entry name" value="ATPase_NBD"/>
</dbReference>
<dbReference type="SUPFAM" id="SSF53067">
    <property type="entry name" value="Actin-like ATPase domain"/>
    <property type="match status" value="2"/>
</dbReference>
<accession>A0A139A737</accession>
<comment type="similarity">
    <text evidence="2 8">Belongs to the actin family.</text>
</comment>
<dbReference type="Gene3D" id="3.30.420.40">
    <property type="match status" value="4"/>
</dbReference>
<dbReference type="FunFam" id="3.30.420.40:FF:000122">
    <property type="entry name" value="ARP5 actin-related protein 5 homolog"/>
    <property type="match status" value="1"/>
</dbReference>
<keyword evidence="3" id="KW-0227">DNA damage</keyword>
<feature type="compositionally biased region" description="Basic and acidic residues" evidence="10">
    <location>
        <begin position="502"/>
        <end position="516"/>
    </location>
</feature>
<dbReference type="OrthoDB" id="7340501at2759"/>
<dbReference type="GO" id="GO:0010604">
    <property type="term" value="P:positive regulation of macromolecule metabolic process"/>
    <property type="evidence" value="ECO:0007669"/>
    <property type="project" value="UniProtKB-ARBA"/>
</dbReference>
<proteinExistence type="inferred from homology"/>
<dbReference type="GO" id="GO:0006338">
    <property type="term" value="P:chromatin remodeling"/>
    <property type="evidence" value="ECO:0007669"/>
    <property type="project" value="EnsemblFungi"/>
</dbReference>
<evidence type="ECO:0000256" key="4">
    <source>
        <dbReference type="ARBA" id="ARBA00023015"/>
    </source>
</evidence>
<evidence type="ECO:0000256" key="8">
    <source>
        <dbReference type="RuleBase" id="RU000487"/>
    </source>
</evidence>
<evidence type="ECO:0000256" key="7">
    <source>
        <dbReference type="ARBA" id="ARBA00023242"/>
    </source>
</evidence>
<evidence type="ECO:0000313" key="11">
    <source>
        <dbReference type="EMBL" id="KXS12636.1"/>
    </source>
</evidence>